<dbReference type="RefSeq" id="WP_346072144.1">
    <property type="nucleotide sequence ID" value="NZ_BAAAHC010000003.1"/>
</dbReference>
<name>A0ABP3LWC0_9PSEU</name>
<reference evidence="2" key="1">
    <citation type="journal article" date="2019" name="Int. J. Syst. Evol. Microbiol.">
        <title>The Global Catalogue of Microorganisms (GCM) 10K type strain sequencing project: providing services to taxonomists for standard genome sequencing and annotation.</title>
        <authorList>
            <consortium name="The Broad Institute Genomics Platform"/>
            <consortium name="The Broad Institute Genome Sequencing Center for Infectious Disease"/>
            <person name="Wu L."/>
            <person name="Ma J."/>
        </authorList>
    </citation>
    <scope>NUCLEOTIDE SEQUENCE [LARGE SCALE GENOMIC DNA]</scope>
    <source>
        <strain evidence="2">JCM 10664</strain>
    </source>
</reference>
<dbReference type="InterPro" id="IPR023214">
    <property type="entry name" value="HAD_sf"/>
</dbReference>
<dbReference type="Proteomes" id="UP001500220">
    <property type="component" value="Unassembled WGS sequence"/>
</dbReference>
<dbReference type="InterPro" id="IPR007817">
    <property type="entry name" value="Isocyanide_synthase_DIT1"/>
</dbReference>
<comment type="caution">
    <text evidence="1">The sequence shown here is derived from an EMBL/GenBank/DDBJ whole genome shotgun (WGS) entry which is preliminary data.</text>
</comment>
<organism evidence="1 2">
    <name type="scientific">Saccharopolyspora thermophila</name>
    <dbReference type="NCBI Taxonomy" id="89367"/>
    <lineage>
        <taxon>Bacteria</taxon>
        <taxon>Bacillati</taxon>
        <taxon>Actinomycetota</taxon>
        <taxon>Actinomycetes</taxon>
        <taxon>Pseudonocardiales</taxon>
        <taxon>Pseudonocardiaceae</taxon>
        <taxon>Saccharopolyspora</taxon>
    </lineage>
</organism>
<evidence type="ECO:0000313" key="2">
    <source>
        <dbReference type="Proteomes" id="UP001500220"/>
    </source>
</evidence>
<dbReference type="Pfam" id="PF05141">
    <property type="entry name" value="DIT1_PvcA"/>
    <property type="match status" value="1"/>
</dbReference>
<sequence>MYGPGRLRQRARELIARDALLPLHCQVVPPDEAAEAVLLRDLLGEQFRGEALPVKRFLESRPDSWAELDYLLEFVVRPVVVTFRGLLVAGLLPAGDIGVEADAELGATGRVLLTEVITAESEPAVSRAVSAVHQQLVDLVLAAAEITGVEQQRALSAVDDVLTQELRYLSENAAAAFAGEHPWRPFVHCVAAQQDELVRHVLQLVREAGARRRRDERSPQPLVAVDLDFCALHPRRRVREALSAVGKRYDVDELVDAASLPVLPGLYQAAWRPFLERTGLPARHPGLDWDACYAEFRGALSWQRTALLTDEVAPGLVRFVRDVEHAGGRVVWLTGRRHRMRDATEELLARCGLGHVPLHTTDDGPVAGIADQKVAALRGMAGHELIAAFDDSAANRRALRAAFPDAVVVAVGAPGFTAQDSVEDTWRVATFESVPHPLPLGRGHVVHVAGEPRAAEPRLSHATSIAQLRVGEFSTHPAVWRRGVELTAEQQRRIVKSLCGNAIERGRQLGRRVRAGTEGVVRALWRVITAKPFGAARSAYPPEAAESDMRAAVEANLPVPLVMLGPPTKQDGSRLKALGGLPDLAEVAMLARLLQLDAAIRQIHPPGIRVTALADPSHFRFRAPGRYQGYHEAFADLLDSTGARDIVVVRDIDDAADEHPDCGDRAQRPALLDEHRARYTAAFEGLDIRRDPLAVLAEADARDPGHPGQPRFVELFRSVLHAVDVPHRGGDPFAWSQQIYADPYELSDRTVPAEVRAARADLLDLTWRETITYLANKHVDADLNYGALWGRDRVRMSFSIRPTPGRFRFIPLGGSGVMPWHGTAVLNAHHEVSVDYAISLAHQAFVPIYRPGGGPQPWFMVPLRDLSAGHLDPELHQRITIRNR</sequence>
<dbReference type="Gene3D" id="3.40.50.1000">
    <property type="entry name" value="HAD superfamily/HAD-like"/>
    <property type="match status" value="1"/>
</dbReference>
<gene>
    <name evidence="1" type="ORF">GCM10009545_07970</name>
</gene>
<accession>A0ABP3LWC0</accession>
<evidence type="ECO:0008006" key="3">
    <source>
        <dbReference type="Google" id="ProtNLM"/>
    </source>
</evidence>
<dbReference type="EMBL" id="BAAAHC010000003">
    <property type="protein sequence ID" value="GAA0508299.1"/>
    <property type="molecule type" value="Genomic_DNA"/>
</dbReference>
<keyword evidence="2" id="KW-1185">Reference proteome</keyword>
<proteinExistence type="predicted"/>
<dbReference type="SUPFAM" id="SSF56784">
    <property type="entry name" value="HAD-like"/>
    <property type="match status" value="1"/>
</dbReference>
<evidence type="ECO:0000313" key="1">
    <source>
        <dbReference type="EMBL" id="GAA0508299.1"/>
    </source>
</evidence>
<dbReference type="InterPro" id="IPR036412">
    <property type="entry name" value="HAD-like_sf"/>
</dbReference>
<protein>
    <recommendedName>
        <fullName evidence="3">Pyoverdine/dityrosine biosynthesis protein</fullName>
    </recommendedName>
</protein>